<evidence type="ECO:0000313" key="4">
    <source>
        <dbReference type="Proteomes" id="UP000319894"/>
    </source>
</evidence>
<evidence type="ECO:0000256" key="2">
    <source>
        <dbReference type="SAM" id="Phobius"/>
    </source>
</evidence>
<gene>
    <name evidence="3" type="ORF">DP107_04020</name>
</gene>
<keyword evidence="2" id="KW-0472">Membrane</keyword>
<dbReference type="Pfam" id="PF24432">
    <property type="entry name" value="DUF7555"/>
    <property type="match status" value="1"/>
</dbReference>
<feature type="transmembrane region" description="Helical" evidence="2">
    <location>
        <begin position="95"/>
        <end position="117"/>
    </location>
</feature>
<dbReference type="EMBL" id="QMDX01000002">
    <property type="protein sequence ID" value="TSD15037.1"/>
    <property type="molecule type" value="Genomic_DNA"/>
</dbReference>
<dbReference type="Proteomes" id="UP000319894">
    <property type="component" value="Unassembled WGS sequence"/>
</dbReference>
<dbReference type="AlphaFoldDB" id="A0A554NCB7"/>
<protein>
    <submittedName>
        <fullName evidence="3">Uncharacterized protein</fullName>
    </submittedName>
</protein>
<dbReference type="RefSeq" id="WP_144260877.1">
    <property type="nucleotide sequence ID" value="NZ_QMDX01000002.1"/>
</dbReference>
<keyword evidence="4" id="KW-1185">Reference proteome</keyword>
<organism evidence="3 4">
    <name type="scientific">Haloglomus irregulare</name>
    <dbReference type="NCBI Taxonomy" id="2234134"/>
    <lineage>
        <taxon>Archaea</taxon>
        <taxon>Methanobacteriati</taxon>
        <taxon>Methanobacteriota</taxon>
        <taxon>Stenosarchaea group</taxon>
        <taxon>Halobacteria</taxon>
        <taxon>Halobacteriales</taxon>
        <taxon>Natronomonadaceae</taxon>
        <taxon>Haloglomus</taxon>
    </lineage>
</organism>
<dbReference type="InterPro" id="IPR055977">
    <property type="entry name" value="DUF7555"/>
</dbReference>
<sequence length="227" mass="24358">MLTAVWSAVFLPVSLLFGGDLVGVNWGPFVVGLLTLGVGSLGLRPGKQWREDDEGGHADGRGESRVWRLVDRLPPFRDRAEPLRNDGRLSDGLKLLFGAVCMLLASFLLEAVLGVAVRPSRRGRLGLRSRQPSPSPSGNRCTTDAGEQPEDVDPAERLAARADIGWGLVHTIPDDFLDGFADAVDRGAFPEYDVLRDPEGRLALFVAGNYPLQGAEGCIAAEDGEGL</sequence>
<evidence type="ECO:0000313" key="3">
    <source>
        <dbReference type="EMBL" id="TSD15037.1"/>
    </source>
</evidence>
<keyword evidence="2" id="KW-0812">Transmembrane</keyword>
<dbReference type="InterPro" id="IPR055951">
    <property type="entry name" value="DUF7529"/>
</dbReference>
<proteinExistence type="predicted"/>
<evidence type="ECO:0000256" key="1">
    <source>
        <dbReference type="SAM" id="MobiDB-lite"/>
    </source>
</evidence>
<reference evidence="3 4" key="1">
    <citation type="submission" date="2018-06" db="EMBL/GenBank/DDBJ databases">
        <title>Natronomonas sp. F16-60 a new haloarchaeon isolated from a solar saltern of Isla Cristina, Huelva, Spain.</title>
        <authorList>
            <person name="Duran-Viseras A."/>
            <person name="Sanchez-Porro C."/>
            <person name="Ventosa A."/>
        </authorList>
    </citation>
    <scope>NUCLEOTIDE SEQUENCE [LARGE SCALE GENOMIC DNA]</scope>
    <source>
        <strain evidence="3 4">F16-60</strain>
    </source>
</reference>
<dbReference type="Pfam" id="PF24373">
    <property type="entry name" value="DUF7529"/>
    <property type="match status" value="1"/>
</dbReference>
<comment type="caution">
    <text evidence="3">The sequence shown here is derived from an EMBL/GenBank/DDBJ whole genome shotgun (WGS) entry which is preliminary data.</text>
</comment>
<accession>A0A554NCB7</accession>
<name>A0A554NCB7_9EURY</name>
<feature type="region of interest" description="Disordered" evidence="1">
    <location>
        <begin position="124"/>
        <end position="151"/>
    </location>
</feature>
<keyword evidence="2" id="KW-1133">Transmembrane helix</keyword>
<dbReference type="InParanoid" id="A0A554NCB7"/>